<keyword evidence="9" id="KW-1185">Reference proteome</keyword>
<feature type="domain" description="Nudix hydrolase" evidence="7">
    <location>
        <begin position="135"/>
        <end position="258"/>
    </location>
</feature>
<dbReference type="InterPro" id="IPR020084">
    <property type="entry name" value="NUDIX_hydrolase_CS"/>
</dbReference>
<dbReference type="EC" id="3.6.1.22" evidence="2"/>
<sequence length="267" mass="30193">MIEIGTATHPLPHADAKYILLAKQKVLTLDGEFLLSLYDFHPSSDMRSVYCGTFEDQDIFVCRFSQAPKGFDESGLRELLFETSDYYYGLLSRAHQLATWDADHQYCGRCGEPLTTKHAKEHAKICAHCNIRHYPRISPCIIVSVRKDDQLLLARPLTAPEGRFSNIAGFVEAGETLEQAVHREVYEEVGIRVKNIRYIDSQPWSFPHQLMMGFFAEYESGELTPAPDEIAEAGWWRYDDLPNTPNATSISGQLILAHVKALAESNI</sequence>
<dbReference type="EMBL" id="QKRA01000015">
    <property type="protein sequence ID" value="RDL42730.1"/>
    <property type="molecule type" value="Genomic_DNA"/>
</dbReference>
<dbReference type="PANTHER" id="PTHR11383">
    <property type="entry name" value="NUCLEOSIDE DIPHOSPHATE-LINKED MOIETY X MOTIF 13"/>
    <property type="match status" value="1"/>
</dbReference>
<dbReference type="PROSITE" id="PS00893">
    <property type="entry name" value="NUDIX_BOX"/>
    <property type="match status" value="1"/>
</dbReference>
<evidence type="ECO:0000256" key="4">
    <source>
        <dbReference type="ARBA" id="ARBA00022801"/>
    </source>
</evidence>
<proteinExistence type="predicted"/>
<keyword evidence="4" id="KW-0378">Hydrolase</keyword>
<evidence type="ECO:0000313" key="9">
    <source>
        <dbReference type="Proteomes" id="UP000254326"/>
    </source>
</evidence>
<dbReference type="PANTHER" id="PTHR11383:SF3">
    <property type="entry name" value="NAD(P)H PYROPHOSPHATASE NUDT13, MITOCHONDRIAL"/>
    <property type="match status" value="1"/>
</dbReference>
<keyword evidence="5" id="KW-0460">Magnesium</keyword>
<evidence type="ECO:0000256" key="1">
    <source>
        <dbReference type="ARBA" id="ARBA00001946"/>
    </source>
</evidence>
<dbReference type="Proteomes" id="UP000254326">
    <property type="component" value="Unassembled WGS sequence"/>
</dbReference>
<dbReference type="Gene3D" id="3.90.79.10">
    <property type="entry name" value="Nucleoside Triphosphate Pyrophosphohydrolase"/>
    <property type="match status" value="1"/>
</dbReference>
<evidence type="ECO:0000256" key="6">
    <source>
        <dbReference type="ARBA" id="ARBA00023027"/>
    </source>
</evidence>
<evidence type="ECO:0000256" key="5">
    <source>
        <dbReference type="ARBA" id="ARBA00022842"/>
    </source>
</evidence>
<dbReference type="InterPro" id="IPR049734">
    <property type="entry name" value="NudC-like_C"/>
</dbReference>
<dbReference type="Gene3D" id="3.90.79.20">
    <property type="match status" value="1"/>
</dbReference>
<name>A0A370U4M2_9GAMM</name>
<dbReference type="PROSITE" id="PS51462">
    <property type="entry name" value="NUDIX"/>
    <property type="match status" value="1"/>
</dbReference>
<dbReference type="GO" id="GO:0046872">
    <property type="term" value="F:metal ion binding"/>
    <property type="evidence" value="ECO:0007669"/>
    <property type="project" value="UniProtKB-KW"/>
</dbReference>
<keyword evidence="6" id="KW-0520">NAD</keyword>
<dbReference type="Pfam" id="PF09297">
    <property type="entry name" value="Zn_ribbon_NUD"/>
    <property type="match status" value="1"/>
</dbReference>
<reference evidence="8 9" key="1">
    <citation type="submission" date="2018-06" db="EMBL/GenBank/DDBJ databases">
        <title>Marinomonas sp. YLB-05 draft genome sequence.</title>
        <authorList>
            <person name="Yu L."/>
            <person name="Tang X."/>
        </authorList>
    </citation>
    <scope>NUCLEOTIDE SEQUENCE [LARGE SCALE GENOMIC DNA]</scope>
    <source>
        <strain evidence="8 9">YLB-05</strain>
    </source>
</reference>
<comment type="cofactor">
    <cofactor evidence="1">
        <name>Mg(2+)</name>
        <dbReference type="ChEBI" id="CHEBI:18420"/>
    </cofactor>
</comment>
<dbReference type="Pfam" id="PF00293">
    <property type="entry name" value="NUDIX"/>
    <property type="match status" value="1"/>
</dbReference>
<protein>
    <recommendedName>
        <fullName evidence="2">NAD(+) diphosphatase</fullName>
        <ecNumber evidence="2">3.6.1.22</ecNumber>
    </recommendedName>
</protein>
<evidence type="ECO:0000259" key="7">
    <source>
        <dbReference type="PROSITE" id="PS51462"/>
    </source>
</evidence>
<dbReference type="AlphaFoldDB" id="A0A370U4M2"/>
<evidence type="ECO:0000256" key="3">
    <source>
        <dbReference type="ARBA" id="ARBA00022723"/>
    </source>
</evidence>
<dbReference type="GO" id="GO:0016787">
    <property type="term" value="F:hydrolase activity"/>
    <property type="evidence" value="ECO:0007669"/>
    <property type="project" value="UniProtKB-KW"/>
</dbReference>
<dbReference type="OrthoDB" id="9791656at2"/>
<dbReference type="CDD" id="cd03429">
    <property type="entry name" value="NUDIX_NADH_pyrophosphatase_Nudt13"/>
    <property type="match status" value="1"/>
</dbReference>
<accession>A0A370U4M2</accession>
<comment type="caution">
    <text evidence="8">The sequence shown here is derived from an EMBL/GenBank/DDBJ whole genome shotgun (WGS) entry which is preliminary data.</text>
</comment>
<dbReference type="RefSeq" id="WP_115469532.1">
    <property type="nucleotide sequence ID" value="NZ_QKRA01000015.1"/>
</dbReference>
<dbReference type="SUPFAM" id="SSF55811">
    <property type="entry name" value="Nudix"/>
    <property type="match status" value="2"/>
</dbReference>
<gene>
    <name evidence="8" type="ORF">DN730_18075</name>
</gene>
<organism evidence="8 9">
    <name type="scientific">Marinomonas piezotolerans</name>
    <dbReference type="NCBI Taxonomy" id="2213058"/>
    <lineage>
        <taxon>Bacteria</taxon>
        <taxon>Pseudomonadati</taxon>
        <taxon>Pseudomonadota</taxon>
        <taxon>Gammaproteobacteria</taxon>
        <taxon>Oceanospirillales</taxon>
        <taxon>Oceanospirillaceae</taxon>
        <taxon>Marinomonas</taxon>
    </lineage>
</organism>
<keyword evidence="3" id="KW-0479">Metal-binding</keyword>
<evidence type="ECO:0000313" key="8">
    <source>
        <dbReference type="EMBL" id="RDL42730.1"/>
    </source>
</evidence>
<dbReference type="InterPro" id="IPR015376">
    <property type="entry name" value="Znr_NADH_PPase"/>
</dbReference>
<dbReference type="InterPro" id="IPR000086">
    <property type="entry name" value="NUDIX_hydrolase_dom"/>
</dbReference>
<evidence type="ECO:0000256" key="2">
    <source>
        <dbReference type="ARBA" id="ARBA00012381"/>
    </source>
</evidence>
<dbReference type="NCBIfam" id="NF001299">
    <property type="entry name" value="PRK00241.1"/>
    <property type="match status" value="1"/>
</dbReference>
<dbReference type="InterPro" id="IPR015797">
    <property type="entry name" value="NUDIX_hydrolase-like_dom_sf"/>
</dbReference>